<protein>
    <submittedName>
        <fullName evidence="1">Uncharacterized protein</fullName>
    </submittedName>
</protein>
<reference evidence="1" key="1">
    <citation type="submission" date="2014-09" db="EMBL/GenBank/DDBJ databases">
        <authorList>
            <person name="Magalhaes I.L.F."/>
            <person name="Oliveira U."/>
            <person name="Santos F.R."/>
            <person name="Vidigal T.H.D.A."/>
            <person name="Brescovit A.D."/>
            <person name="Santos A.J."/>
        </authorList>
    </citation>
    <scope>NUCLEOTIDE SEQUENCE</scope>
    <source>
        <tissue evidence="1">Shoot tissue taken approximately 20 cm above the soil surface</tissue>
    </source>
</reference>
<sequence>MIRPCLAVNQNIVKKYQDEAAEERPEYVVHQGLECGRRVAESERHDQELVQAVMRAERRFVDVLRPHADLVVPRPQIQLGEEFGAVELVQQLIHHRDREGVLDRHRVQGPVVDAEAP</sequence>
<dbReference type="EMBL" id="GBRH01231534">
    <property type="protein sequence ID" value="JAD66361.1"/>
    <property type="molecule type" value="Transcribed_RNA"/>
</dbReference>
<name>A0A0A9BSS0_ARUDO</name>
<organism evidence="1">
    <name type="scientific">Arundo donax</name>
    <name type="common">Giant reed</name>
    <name type="synonym">Donax arundinaceus</name>
    <dbReference type="NCBI Taxonomy" id="35708"/>
    <lineage>
        <taxon>Eukaryota</taxon>
        <taxon>Viridiplantae</taxon>
        <taxon>Streptophyta</taxon>
        <taxon>Embryophyta</taxon>
        <taxon>Tracheophyta</taxon>
        <taxon>Spermatophyta</taxon>
        <taxon>Magnoliopsida</taxon>
        <taxon>Liliopsida</taxon>
        <taxon>Poales</taxon>
        <taxon>Poaceae</taxon>
        <taxon>PACMAD clade</taxon>
        <taxon>Arundinoideae</taxon>
        <taxon>Arundineae</taxon>
        <taxon>Arundo</taxon>
    </lineage>
</organism>
<evidence type="ECO:0000313" key="1">
    <source>
        <dbReference type="EMBL" id="JAD66361.1"/>
    </source>
</evidence>
<proteinExistence type="predicted"/>
<reference evidence="1" key="2">
    <citation type="journal article" date="2015" name="Data Brief">
        <title>Shoot transcriptome of the giant reed, Arundo donax.</title>
        <authorList>
            <person name="Barrero R.A."/>
            <person name="Guerrero F.D."/>
            <person name="Moolhuijzen P."/>
            <person name="Goolsby J.A."/>
            <person name="Tidwell J."/>
            <person name="Bellgard S.E."/>
            <person name="Bellgard M.I."/>
        </authorList>
    </citation>
    <scope>NUCLEOTIDE SEQUENCE</scope>
    <source>
        <tissue evidence="1">Shoot tissue taken approximately 20 cm above the soil surface</tissue>
    </source>
</reference>
<dbReference type="AlphaFoldDB" id="A0A0A9BSS0"/>
<accession>A0A0A9BSS0</accession>